<evidence type="ECO:0000256" key="2">
    <source>
        <dbReference type="ARBA" id="ARBA00008335"/>
    </source>
</evidence>
<reference evidence="9 10" key="1">
    <citation type="submission" date="2018-05" db="EMBL/GenBank/DDBJ databases">
        <title>Genome sequencing and assembly of the regulated plant pathogen Lachnellula willkommii and related sister species for the development of diagnostic species identification markers.</title>
        <authorList>
            <person name="Giroux E."/>
            <person name="Bilodeau G."/>
        </authorList>
    </citation>
    <scope>NUCLEOTIDE SEQUENCE [LARGE SCALE GENOMIC DNA]</scope>
    <source>
        <strain evidence="9 10">CBS 268.59</strain>
    </source>
</reference>
<name>A0A8T9C189_9HELO</name>
<keyword evidence="5 7" id="KW-0472">Membrane</keyword>
<dbReference type="Proteomes" id="UP000469558">
    <property type="component" value="Unassembled WGS sequence"/>
</dbReference>
<evidence type="ECO:0000259" key="8">
    <source>
        <dbReference type="PROSITE" id="PS50850"/>
    </source>
</evidence>
<dbReference type="GO" id="GO:0022857">
    <property type="term" value="F:transmembrane transporter activity"/>
    <property type="evidence" value="ECO:0007669"/>
    <property type="project" value="InterPro"/>
</dbReference>
<feature type="transmembrane region" description="Helical" evidence="7">
    <location>
        <begin position="163"/>
        <end position="182"/>
    </location>
</feature>
<comment type="similarity">
    <text evidence="2">Belongs to the major facilitator superfamily.</text>
</comment>
<dbReference type="InterPro" id="IPR011701">
    <property type="entry name" value="MFS"/>
</dbReference>
<feature type="transmembrane region" description="Helical" evidence="7">
    <location>
        <begin position="366"/>
        <end position="387"/>
    </location>
</feature>
<feature type="region of interest" description="Disordered" evidence="6">
    <location>
        <begin position="1"/>
        <end position="67"/>
    </location>
</feature>
<dbReference type="GO" id="GO:0005886">
    <property type="term" value="C:plasma membrane"/>
    <property type="evidence" value="ECO:0007669"/>
    <property type="project" value="TreeGrafter"/>
</dbReference>
<dbReference type="PROSITE" id="PS50850">
    <property type="entry name" value="MFS"/>
    <property type="match status" value="1"/>
</dbReference>
<dbReference type="FunFam" id="1.20.1250.20:FF:000082">
    <property type="entry name" value="MFS multidrug transporter, putative"/>
    <property type="match status" value="1"/>
</dbReference>
<dbReference type="InterPro" id="IPR036259">
    <property type="entry name" value="MFS_trans_sf"/>
</dbReference>
<protein>
    <submittedName>
        <fullName evidence="9">MFS transporter prlG</fullName>
    </submittedName>
</protein>
<accession>A0A8T9C189</accession>
<feature type="compositionally biased region" description="Low complexity" evidence="6">
    <location>
        <begin position="58"/>
        <end position="67"/>
    </location>
</feature>
<dbReference type="InterPro" id="IPR020846">
    <property type="entry name" value="MFS_dom"/>
</dbReference>
<dbReference type="PANTHER" id="PTHR23502">
    <property type="entry name" value="MAJOR FACILITATOR SUPERFAMILY"/>
    <property type="match status" value="1"/>
</dbReference>
<feature type="transmembrane region" description="Helical" evidence="7">
    <location>
        <begin position="134"/>
        <end position="151"/>
    </location>
</feature>
<comment type="caution">
    <text evidence="9">The sequence shown here is derived from an EMBL/GenBank/DDBJ whole genome shotgun (WGS) entry which is preliminary data.</text>
</comment>
<keyword evidence="10" id="KW-1185">Reference proteome</keyword>
<dbReference type="SUPFAM" id="SSF103473">
    <property type="entry name" value="MFS general substrate transporter"/>
    <property type="match status" value="1"/>
</dbReference>
<keyword evidence="4 7" id="KW-1133">Transmembrane helix</keyword>
<evidence type="ECO:0000256" key="4">
    <source>
        <dbReference type="ARBA" id="ARBA00022989"/>
    </source>
</evidence>
<evidence type="ECO:0000256" key="3">
    <source>
        <dbReference type="ARBA" id="ARBA00022692"/>
    </source>
</evidence>
<sequence>MAPFKSGQRDMRSSGVTLVDESQPVDHHSRLSRIVSGIDESDAENRYNVETADNKNTSSSGSSTASVSSNQRKIISWQKNDPDNPYNWSTAKKVWIVAIGMLVVVNSTMGSSLPSNAIPFISEAFGITSSYAKVLPISMYLIGYVLGPLLFGPLSETYGRRMIMTSSFLGYTAFTLACAVSPNWTALLIFRLLAGVNASSPIAVVGGVYADVYGDPVTRGRAMAVFMGGTVVGPLVAPIISGFISPALGWRWTFWIGLIFAGVTLPALFVLPETYGPILLAKHAAKQRNSQNNSNIFAPIELEKKGWKQMATVTLTRPLRMICFELIVLASCLYLSLAYGIFYMYFTAYPIIFQGIYGQSYGVSGLMFLPIGAGSVLAIGIFIWYDAFLRKAQQQQKPWTRKEESRRLPLACIGGPLYVVSLFWLGWTARPEIPFWVPMLAGLPFGMGFVLIFMALLNYLTDAYEIFAASSMAAASCCRSLAGAVLPFAATPMYTKLGVAWASSLLGFLSLG</sequence>
<feature type="transmembrane region" description="Helical" evidence="7">
    <location>
        <begin position="188"/>
        <end position="210"/>
    </location>
</feature>
<gene>
    <name evidence="9" type="primary">prlG_4</name>
    <name evidence="9" type="ORF">LSUE1_G003395</name>
</gene>
<feature type="transmembrane region" description="Helical" evidence="7">
    <location>
        <begin position="250"/>
        <end position="271"/>
    </location>
</feature>
<evidence type="ECO:0000256" key="1">
    <source>
        <dbReference type="ARBA" id="ARBA00004141"/>
    </source>
</evidence>
<comment type="subcellular location">
    <subcellularLocation>
        <location evidence="1">Membrane</location>
        <topology evidence="1">Multi-pass membrane protein</topology>
    </subcellularLocation>
</comment>
<keyword evidence="3 7" id="KW-0812">Transmembrane</keyword>
<feature type="non-terminal residue" evidence="9">
    <location>
        <position position="1"/>
    </location>
</feature>
<dbReference type="OrthoDB" id="5141738at2759"/>
<feature type="transmembrane region" description="Helical" evidence="7">
    <location>
        <begin position="326"/>
        <end position="346"/>
    </location>
</feature>
<evidence type="ECO:0000256" key="6">
    <source>
        <dbReference type="SAM" id="MobiDB-lite"/>
    </source>
</evidence>
<feature type="domain" description="Major facilitator superfamily (MFS) profile" evidence="8">
    <location>
        <begin position="93"/>
        <end position="512"/>
    </location>
</feature>
<evidence type="ECO:0000313" key="9">
    <source>
        <dbReference type="EMBL" id="TVY75818.1"/>
    </source>
</evidence>
<feature type="transmembrane region" description="Helical" evidence="7">
    <location>
        <begin position="408"/>
        <end position="427"/>
    </location>
</feature>
<dbReference type="Pfam" id="PF07690">
    <property type="entry name" value="MFS_1"/>
    <property type="match status" value="1"/>
</dbReference>
<organism evidence="9 10">
    <name type="scientific">Lachnellula suecica</name>
    <dbReference type="NCBI Taxonomy" id="602035"/>
    <lineage>
        <taxon>Eukaryota</taxon>
        <taxon>Fungi</taxon>
        <taxon>Dikarya</taxon>
        <taxon>Ascomycota</taxon>
        <taxon>Pezizomycotina</taxon>
        <taxon>Leotiomycetes</taxon>
        <taxon>Helotiales</taxon>
        <taxon>Lachnaceae</taxon>
        <taxon>Lachnellula</taxon>
    </lineage>
</organism>
<dbReference type="PANTHER" id="PTHR23502:SF74">
    <property type="entry name" value="MAJOR FACILITATOR SUPERFAMILY (MFS) PROFILE DOMAIN-CONTAINING PROTEIN"/>
    <property type="match status" value="1"/>
</dbReference>
<evidence type="ECO:0000313" key="10">
    <source>
        <dbReference type="Proteomes" id="UP000469558"/>
    </source>
</evidence>
<feature type="transmembrane region" description="Helical" evidence="7">
    <location>
        <begin position="433"/>
        <end position="459"/>
    </location>
</feature>
<evidence type="ECO:0000256" key="7">
    <source>
        <dbReference type="SAM" id="Phobius"/>
    </source>
</evidence>
<feature type="transmembrane region" description="Helical" evidence="7">
    <location>
        <begin position="222"/>
        <end position="244"/>
    </location>
</feature>
<dbReference type="Gene3D" id="1.20.1250.20">
    <property type="entry name" value="MFS general substrate transporter like domains"/>
    <property type="match status" value="1"/>
</dbReference>
<dbReference type="AlphaFoldDB" id="A0A8T9C189"/>
<evidence type="ECO:0000256" key="5">
    <source>
        <dbReference type="ARBA" id="ARBA00023136"/>
    </source>
</evidence>
<feature type="transmembrane region" description="Helical" evidence="7">
    <location>
        <begin position="94"/>
        <end position="114"/>
    </location>
</feature>
<dbReference type="EMBL" id="QGMK01000942">
    <property type="protein sequence ID" value="TVY75818.1"/>
    <property type="molecule type" value="Genomic_DNA"/>
</dbReference>
<dbReference type="CDD" id="cd17323">
    <property type="entry name" value="MFS_Tpo1_MDR_like"/>
    <property type="match status" value="1"/>
</dbReference>
<proteinExistence type="inferred from homology"/>